<evidence type="ECO:0000313" key="1">
    <source>
        <dbReference type="EMBL" id="OAY33722.1"/>
    </source>
</evidence>
<dbReference type="EMBL" id="CM004399">
    <property type="protein sequence ID" value="OAY33722.1"/>
    <property type="molecule type" value="Genomic_DNA"/>
</dbReference>
<reference evidence="2" key="1">
    <citation type="journal article" date="2016" name="Nat. Biotechnol.">
        <title>Sequencing wild and cultivated cassava and related species reveals extensive interspecific hybridization and genetic diversity.</title>
        <authorList>
            <person name="Bredeson J.V."/>
            <person name="Lyons J.B."/>
            <person name="Prochnik S.E."/>
            <person name="Wu G.A."/>
            <person name="Ha C.M."/>
            <person name="Edsinger-Gonzales E."/>
            <person name="Grimwood J."/>
            <person name="Schmutz J."/>
            <person name="Rabbi I.Y."/>
            <person name="Egesi C."/>
            <person name="Nauluvula P."/>
            <person name="Lebot V."/>
            <person name="Ndunguru J."/>
            <person name="Mkamilo G."/>
            <person name="Bart R.S."/>
            <person name="Setter T.L."/>
            <person name="Gleadow R.M."/>
            <person name="Kulakow P."/>
            <person name="Ferguson M.E."/>
            <person name="Rounsley S."/>
            <person name="Rokhsar D.S."/>
        </authorList>
    </citation>
    <scope>NUCLEOTIDE SEQUENCE [LARGE SCALE GENOMIC DNA]</scope>
    <source>
        <strain evidence="2">cv. AM560-2</strain>
    </source>
</reference>
<name>A0A2C9US77_MANES</name>
<sequence>MNAHAIRETKTIDAQGNVDCRSSAVGQCQEIRNVQMTHQPHPKENSKTSGGVLSNAAASIASTLESARDAIIRN</sequence>
<dbReference type="Gramene" id="Manes.13G118801.1.v8.1">
    <property type="protein sequence ID" value="Manes.13G118801.1.v8.1.CDS"/>
    <property type="gene ID" value="Manes.13G118801.v8.1"/>
</dbReference>
<keyword evidence="2" id="KW-1185">Reference proteome</keyword>
<dbReference type="Proteomes" id="UP000091857">
    <property type="component" value="Chromosome 13"/>
</dbReference>
<organism evidence="1 2">
    <name type="scientific">Manihot esculenta</name>
    <name type="common">Cassava</name>
    <name type="synonym">Jatropha manihot</name>
    <dbReference type="NCBI Taxonomy" id="3983"/>
    <lineage>
        <taxon>Eukaryota</taxon>
        <taxon>Viridiplantae</taxon>
        <taxon>Streptophyta</taxon>
        <taxon>Embryophyta</taxon>
        <taxon>Tracheophyta</taxon>
        <taxon>Spermatophyta</taxon>
        <taxon>Magnoliopsida</taxon>
        <taxon>eudicotyledons</taxon>
        <taxon>Gunneridae</taxon>
        <taxon>Pentapetalae</taxon>
        <taxon>rosids</taxon>
        <taxon>fabids</taxon>
        <taxon>Malpighiales</taxon>
        <taxon>Euphorbiaceae</taxon>
        <taxon>Crotonoideae</taxon>
        <taxon>Manihoteae</taxon>
        <taxon>Manihot</taxon>
    </lineage>
</organism>
<dbReference type="OMA" id="NAHAIRE"/>
<evidence type="ECO:0000313" key="2">
    <source>
        <dbReference type="Proteomes" id="UP000091857"/>
    </source>
</evidence>
<comment type="caution">
    <text evidence="1">The sequence shown here is derived from an EMBL/GenBank/DDBJ whole genome shotgun (WGS) entry which is preliminary data.</text>
</comment>
<dbReference type="AlphaFoldDB" id="A0A2C9US77"/>
<proteinExistence type="predicted"/>
<gene>
    <name evidence="1" type="ORF">MANES_13G118801v8</name>
</gene>
<protein>
    <submittedName>
        <fullName evidence="1">Uncharacterized protein</fullName>
    </submittedName>
</protein>
<accession>A0A2C9US77</accession>